<dbReference type="EMBL" id="NBNE01001115">
    <property type="protein sequence ID" value="OWZ15476.1"/>
    <property type="molecule type" value="Genomic_DNA"/>
</dbReference>
<dbReference type="Proteomes" id="UP000198211">
    <property type="component" value="Unassembled WGS sequence"/>
</dbReference>
<comment type="caution">
    <text evidence="1">The sequence shown here is derived from an EMBL/GenBank/DDBJ whole genome shotgun (WGS) entry which is preliminary data.</text>
</comment>
<gene>
    <name evidence="1" type="ORF">PHMEG_00010872</name>
</gene>
<reference evidence="2" key="1">
    <citation type="submission" date="2017-03" db="EMBL/GenBank/DDBJ databases">
        <title>Phytopthora megakarya and P. palmivora, two closely related causual agents of cacao black pod achieved similar genome size and gene model numbers by different mechanisms.</title>
        <authorList>
            <person name="Ali S."/>
            <person name="Shao J."/>
            <person name="Larry D.J."/>
            <person name="Kronmiller B."/>
            <person name="Shen D."/>
            <person name="Strem M.D."/>
            <person name="Melnick R.L."/>
            <person name="Guiltinan M.J."/>
            <person name="Tyler B.M."/>
            <person name="Meinhardt L.W."/>
            <person name="Bailey B.A."/>
        </authorList>
    </citation>
    <scope>NUCLEOTIDE SEQUENCE [LARGE SCALE GENOMIC DNA]</scope>
    <source>
        <strain evidence="2">zdho120</strain>
    </source>
</reference>
<dbReference type="OrthoDB" id="127272at2759"/>
<keyword evidence="2" id="KW-1185">Reference proteome</keyword>
<organism evidence="1 2">
    <name type="scientific">Phytophthora megakarya</name>
    <dbReference type="NCBI Taxonomy" id="4795"/>
    <lineage>
        <taxon>Eukaryota</taxon>
        <taxon>Sar</taxon>
        <taxon>Stramenopiles</taxon>
        <taxon>Oomycota</taxon>
        <taxon>Peronosporomycetes</taxon>
        <taxon>Peronosporales</taxon>
        <taxon>Peronosporaceae</taxon>
        <taxon>Phytophthora</taxon>
    </lineage>
</organism>
<evidence type="ECO:0000313" key="2">
    <source>
        <dbReference type="Proteomes" id="UP000198211"/>
    </source>
</evidence>
<sequence>MRIHPKENLLERRILALDAFQTEVDLNPGVGGFNVTEGNILPAIPVPLHPGESLGLYEHRFLIWLKDFNETKDSLRGNPARERRLRMKFAYLRVQGSLFKLNELKLPNQM</sequence>
<protein>
    <submittedName>
        <fullName evidence="1">Uncharacterized protein</fullName>
    </submittedName>
</protein>
<accession>A0A225WCL2</accession>
<proteinExistence type="predicted"/>
<evidence type="ECO:0000313" key="1">
    <source>
        <dbReference type="EMBL" id="OWZ15476.1"/>
    </source>
</evidence>
<name>A0A225WCL2_9STRA</name>
<dbReference type="AlphaFoldDB" id="A0A225WCL2"/>